<keyword evidence="3 6" id="KW-0999">Mitochondrion inner membrane</keyword>
<dbReference type="GO" id="GO:0007005">
    <property type="term" value="P:mitochondrion organization"/>
    <property type="evidence" value="ECO:0007669"/>
    <property type="project" value="TreeGrafter"/>
</dbReference>
<keyword evidence="6" id="KW-0812">Transmembrane</keyword>
<dbReference type="PRINTS" id="PR00679">
    <property type="entry name" value="PROHIBITIN"/>
</dbReference>
<evidence type="ECO:0000313" key="9">
    <source>
        <dbReference type="Proteomes" id="UP001057455"/>
    </source>
</evidence>
<evidence type="ECO:0000256" key="2">
    <source>
        <dbReference type="ARBA" id="ARBA00009658"/>
    </source>
</evidence>
<feature type="transmembrane region" description="Helical" evidence="6">
    <location>
        <begin position="38"/>
        <end position="57"/>
    </location>
</feature>
<evidence type="ECO:0000256" key="1">
    <source>
        <dbReference type="ARBA" id="ARBA00004273"/>
    </source>
</evidence>
<comment type="caution">
    <text evidence="6">Lacks conserved residue(s) required for the propagation of feature annotation.</text>
</comment>
<comment type="subcellular location">
    <subcellularLocation>
        <location evidence="1 6">Mitochondrion inner membrane</location>
    </subcellularLocation>
</comment>
<dbReference type="InterPro" id="IPR000163">
    <property type="entry name" value="Prohibitin"/>
</dbReference>
<proteinExistence type="inferred from homology"/>
<dbReference type="Pfam" id="PF01145">
    <property type="entry name" value="Band_7"/>
    <property type="match status" value="1"/>
</dbReference>
<evidence type="ECO:0000256" key="3">
    <source>
        <dbReference type="ARBA" id="ARBA00022792"/>
    </source>
</evidence>
<dbReference type="AlphaFoldDB" id="A0A9W5TE88"/>
<keyword evidence="9" id="KW-1185">Reference proteome</keyword>
<reference evidence="8" key="1">
    <citation type="submission" date="2019-12" db="EMBL/GenBank/DDBJ databases">
        <title>Genome sequence of Babesia ovis.</title>
        <authorList>
            <person name="Yamagishi J."/>
            <person name="Sevinc F."/>
            <person name="Xuan X."/>
        </authorList>
    </citation>
    <scope>NUCLEOTIDE SEQUENCE</scope>
    <source>
        <strain evidence="8">Selcuk</strain>
    </source>
</reference>
<dbReference type="OrthoDB" id="275637at2759"/>
<feature type="transmembrane region" description="Helical" evidence="6">
    <location>
        <begin position="12"/>
        <end position="32"/>
    </location>
</feature>
<evidence type="ECO:0000259" key="7">
    <source>
        <dbReference type="SMART" id="SM00244"/>
    </source>
</evidence>
<dbReference type="SUPFAM" id="SSF117892">
    <property type="entry name" value="Band 7/SPFH domain"/>
    <property type="match status" value="1"/>
</dbReference>
<dbReference type="Proteomes" id="UP001057455">
    <property type="component" value="Unassembled WGS sequence"/>
</dbReference>
<dbReference type="InterPro" id="IPR001107">
    <property type="entry name" value="Band_7"/>
</dbReference>
<gene>
    <name evidence="8" type="ORF">BaOVIS_028020</name>
</gene>
<feature type="domain" description="Band 7" evidence="7">
    <location>
        <begin position="45"/>
        <end position="206"/>
    </location>
</feature>
<keyword evidence="5 6" id="KW-0472">Membrane</keyword>
<name>A0A9W5TE88_BABOV</name>
<dbReference type="PANTHER" id="PTHR23222:SF1">
    <property type="entry name" value="PROHIBITIN-2"/>
    <property type="match status" value="1"/>
</dbReference>
<dbReference type="SMART" id="SM00244">
    <property type="entry name" value="PHB"/>
    <property type="match status" value="1"/>
</dbReference>
<sequence length="289" mass="32339">MSSELPKILRSLAGAGSALMLAGGGTAAAYYSLYNGNIVYYLYFILFVVEAGHRALVYNRLSGVGEKLVGEGTHFLIPWLERPIIYDVRTRPRTLTSLTGSRDLQMVNITCRVLSRPDERCLRDVYRSLGRDYDEKVLPSIINEVLKSVVAQYNASQLITQREVVSKSVRDQLVQRARDFNILLDDVSLTHVSFSPEYEKAVEAKQVAQQQAERSKYIVLKAKEEKKSTIIKAQGESEAARLIGSAIRDNPAFITLRRIDTAREIADILSKSQNRVMLNSDSLLISPGK</sequence>
<evidence type="ECO:0000313" key="8">
    <source>
        <dbReference type="EMBL" id="GFE55398.1"/>
    </source>
</evidence>
<dbReference type="CDD" id="cd03401">
    <property type="entry name" value="SPFH_prohibitin"/>
    <property type="match status" value="1"/>
</dbReference>
<evidence type="ECO:0000256" key="6">
    <source>
        <dbReference type="RuleBase" id="RU366048"/>
    </source>
</evidence>
<protein>
    <recommendedName>
        <fullName evidence="6">Prohibitin</fullName>
    </recommendedName>
</protein>
<comment type="similarity">
    <text evidence="2 6">Belongs to the prohibitin family.</text>
</comment>
<dbReference type="GO" id="GO:0005743">
    <property type="term" value="C:mitochondrial inner membrane"/>
    <property type="evidence" value="ECO:0007669"/>
    <property type="project" value="UniProtKB-SubCell"/>
</dbReference>
<organism evidence="8 9">
    <name type="scientific">Babesia ovis</name>
    <dbReference type="NCBI Taxonomy" id="5869"/>
    <lineage>
        <taxon>Eukaryota</taxon>
        <taxon>Sar</taxon>
        <taxon>Alveolata</taxon>
        <taxon>Apicomplexa</taxon>
        <taxon>Aconoidasida</taxon>
        <taxon>Piroplasmida</taxon>
        <taxon>Babesiidae</taxon>
        <taxon>Babesia</taxon>
    </lineage>
</organism>
<accession>A0A9W5TE88</accession>
<keyword evidence="4" id="KW-0496">Mitochondrion</keyword>
<dbReference type="FunFam" id="3.30.479.30:FF:000001">
    <property type="entry name" value="Prohibitin 2"/>
    <property type="match status" value="1"/>
</dbReference>
<evidence type="ECO:0000256" key="5">
    <source>
        <dbReference type="ARBA" id="ARBA00023136"/>
    </source>
</evidence>
<dbReference type="InterPro" id="IPR036013">
    <property type="entry name" value="Band_7/SPFH_dom_sf"/>
</dbReference>
<comment type="caution">
    <text evidence="8">The sequence shown here is derived from an EMBL/GenBank/DDBJ whole genome shotgun (WGS) entry which is preliminary data.</text>
</comment>
<dbReference type="Gene3D" id="3.30.479.30">
    <property type="entry name" value="Band 7 domain"/>
    <property type="match status" value="1"/>
</dbReference>
<dbReference type="PANTHER" id="PTHR23222">
    <property type="entry name" value="PROHIBITIN"/>
    <property type="match status" value="1"/>
</dbReference>
<evidence type="ECO:0000256" key="4">
    <source>
        <dbReference type="ARBA" id="ARBA00023128"/>
    </source>
</evidence>
<dbReference type="EMBL" id="BLIY01000020">
    <property type="protein sequence ID" value="GFE55398.1"/>
    <property type="molecule type" value="Genomic_DNA"/>
</dbReference>
<keyword evidence="6" id="KW-1133">Transmembrane helix</keyword>